<dbReference type="EMBL" id="JADGJW010000295">
    <property type="protein sequence ID" value="KAJ3220517.1"/>
    <property type="molecule type" value="Genomic_DNA"/>
</dbReference>
<dbReference type="PROSITE" id="PS00022">
    <property type="entry name" value="EGF_1"/>
    <property type="match status" value="1"/>
</dbReference>
<feature type="transmembrane region" description="Helical" evidence="11">
    <location>
        <begin position="713"/>
        <end position="735"/>
    </location>
</feature>
<evidence type="ECO:0000256" key="5">
    <source>
        <dbReference type="ARBA" id="ARBA00023136"/>
    </source>
</evidence>
<evidence type="ECO:0008006" key="17">
    <source>
        <dbReference type="Google" id="ProtNLM"/>
    </source>
</evidence>
<feature type="chain" id="PRO_5042012042" description="G-protein coupled receptors family 3 profile domain-containing protein" evidence="12">
    <location>
        <begin position="22"/>
        <end position="1054"/>
    </location>
</feature>
<evidence type="ECO:0000256" key="10">
    <source>
        <dbReference type="PROSITE-ProRule" id="PRU00087"/>
    </source>
</evidence>
<evidence type="ECO:0000256" key="9">
    <source>
        <dbReference type="PROSITE-ProRule" id="PRU00076"/>
    </source>
</evidence>
<comment type="caution">
    <text evidence="15">The sequence shown here is derived from an EMBL/GenBank/DDBJ whole genome shotgun (WGS) entry which is preliminary data.</text>
</comment>
<feature type="transmembrane region" description="Helical" evidence="11">
    <location>
        <begin position="673"/>
        <end position="692"/>
    </location>
</feature>
<dbReference type="GO" id="GO:0038039">
    <property type="term" value="C:G protein-coupled receptor heterodimeric complex"/>
    <property type="evidence" value="ECO:0007669"/>
    <property type="project" value="TreeGrafter"/>
</dbReference>
<evidence type="ECO:0000256" key="11">
    <source>
        <dbReference type="SAM" id="Phobius"/>
    </source>
</evidence>
<evidence type="ECO:0000256" key="7">
    <source>
        <dbReference type="ARBA" id="ARBA00023180"/>
    </source>
</evidence>
<reference evidence="15" key="1">
    <citation type="submission" date="2020-05" db="EMBL/GenBank/DDBJ databases">
        <title>Phylogenomic resolution of chytrid fungi.</title>
        <authorList>
            <person name="Stajich J.E."/>
            <person name="Amses K."/>
            <person name="Simmons R."/>
            <person name="Seto K."/>
            <person name="Myers J."/>
            <person name="Bonds A."/>
            <person name="Quandt C.A."/>
            <person name="Barry K."/>
            <person name="Liu P."/>
            <person name="Grigoriev I."/>
            <person name="Longcore J.E."/>
            <person name="James T.Y."/>
        </authorList>
    </citation>
    <scope>NUCLEOTIDE SEQUENCE</scope>
    <source>
        <strain evidence="15">JEL0476</strain>
    </source>
</reference>
<dbReference type="Gene3D" id="3.40.50.2300">
    <property type="match status" value="2"/>
</dbReference>
<organism evidence="15 16">
    <name type="scientific">Clydaea vesicula</name>
    <dbReference type="NCBI Taxonomy" id="447962"/>
    <lineage>
        <taxon>Eukaryota</taxon>
        <taxon>Fungi</taxon>
        <taxon>Fungi incertae sedis</taxon>
        <taxon>Chytridiomycota</taxon>
        <taxon>Chytridiomycota incertae sedis</taxon>
        <taxon>Chytridiomycetes</taxon>
        <taxon>Lobulomycetales</taxon>
        <taxon>Lobulomycetaceae</taxon>
        <taxon>Clydaea</taxon>
    </lineage>
</organism>
<evidence type="ECO:0000256" key="3">
    <source>
        <dbReference type="ARBA" id="ARBA00022989"/>
    </source>
</evidence>
<keyword evidence="5 11" id="KW-0472">Membrane</keyword>
<dbReference type="InterPro" id="IPR017978">
    <property type="entry name" value="GPCR_3_C"/>
</dbReference>
<dbReference type="InterPro" id="IPR017868">
    <property type="entry name" value="Filamin/ABP280_repeat-like"/>
</dbReference>
<keyword evidence="9" id="KW-0245">EGF-like domain</keyword>
<feature type="repeat" description="Filamin" evidence="10">
    <location>
        <begin position="477"/>
        <end position="560"/>
    </location>
</feature>
<evidence type="ECO:0000259" key="14">
    <source>
        <dbReference type="PROSITE" id="PS50259"/>
    </source>
</evidence>
<keyword evidence="3 11" id="KW-1133">Transmembrane helix</keyword>
<keyword evidence="4" id="KW-0297">G-protein coupled receptor</keyword>
<dbReference type="PROSITE" id="PS01186">
    <property type="entry name" value="EGF_2"/>
    <property type="match status" value="1"/>
</dbReference>
<dbReference type="PROSITE" id="PS50259">
    <property type="entry name" value="G_PROTEIN_RECEP_F3_4"/>
    <property type="match status" value="1"/>
</dbReference>
<feature type="transmembrane region" description="Helical" evidence="11">
    <location>
        <begin position="642"/>
        <end position="661"/>
    </location>
</feature>
<feature type="transmembrane region" description="Helical" evidence="11">
    <location>
        <begin position="800"/>
        <end position="821"/>
    </location>
</feature>
<evidence type="ECO:0000256" key="12">
    <source>
        <dbReference type="SAM" id="SignalP"/>
    </source>
</evidence>
<feature type="transmembrane region" description="Helical" evidence="11">
    <location>
        <begin position="827"/>
        <end position="847"/>
    </location>
</feature>
<accession>A0AAD5XZQ9</accession>
<dbReference type="PANTHER" id="PTHR10519">
    <property type="entry name" value="GABA-B RECEPTOR"/>
    <property type="match status" value="1"/>
</dbReference>
<feature type="disulfide bond" evidence="9">
    <location>
        <begin position="564"/>
        <end position="574"/>
    </location>
</feature>
<dbReference type="InterPro" id="IPR001828">
    <property type="entry name" value="ANF_lig-bd_rcpt"/>
</dbReference>
<sequence>MLIRNSYFVLIIFTLKSFLFAQSFPPTTLTIAKLYKRWNPSDNSTDSFQTARIGFEIGIIRAKELLSPFNVTIDTAFAYGDTISETLSSAILLYKNYPHLFASIGQPYTSISYEQAAFFSHTVGNPVLTISPYSGGPSLDKKASTPYFFRNVYSNTFEVLGLCSFVSAFWKNVGILYVNIVYPLDAFKECGLSIRAAVSILEDSDKTDIMNGLQVVKNSKVKIIMLAIMPNQFDIVKQEAMKMGMYGEGRDYVYIGTNNYNIGSGFYGLIYDASVSENTTEANYFGKMWCDLVTVTNKTSPFYDPRNVTNSESQGTSNNTVPNICSPLNASSPLNATHINLNKPDLMSTLAFDSLLALAKGTKRALENGYNATDTKVIAQFMRNYSYEGYYALEAQYNKNQDAISKLNFLQERGDAENSVIGFYDAIHANVTIFGAKSILFGTSPNASEIAPSDGGEANTLNSEVSISLLASVGTIKQATLTIKNVYNDVVVDNKDEISVSLQNTNLEDITNISNVTVSKNENFLGVYNITYTLKTIGNYFFFIKLNGINMQGSPFLIRGYRECVPMCSMNGKCLTDGTCSCDKGYGGVSCSELFPLGSYGIESTFGMTAIVLGGFNVFLTIFSGICVFYFKKNLILRLASVKFTALIIFGLLMWAFYPIFHTLSFSGFVPCWLGTACCHIGFVLVFSTLFFKNFRVLLILNNSSGKKRLNFLIQYYILGVVMFTIGIIGIWQILYPSEMEIVVTVFSRNLECVDKNINFQITLYIFEILILLASAFISLKSRSIQDIYSESKSIAIMTYLMFVLLLISFFMLSVINYYTTRYQVNLIIQAVSVFFGNFILVLWKIYKILQDPERKENSKIKKKPYNNNVTDFKSTHQSFVRFNVEKSDFKFRGRLLGLTQIFKLELSNIAVKIDKKYLVILFINLDEPGHCFAENLQCLNLDYFKKTDIENLQLHENYGAYIFTAPKFSILLEGSLDLLEELEILLRSLTPIEKLARKKKKEVVTVLSDIPYITESNLKDNKDGFRKDMSNSVISNEQAFASSSCETDSPMSK</sequence>
<dbReference type="InterPro" id="IPR002455">
    <property type="entry name" value="GPCR3_GABA-B"/>
</dbReference>
<gene>
    <name evidence="15" type="ORF">HK099_004236</name>
</gene>
<dbReference type="InterPro" id="IPR028082">
    <property type="entry name" value="Peripla_BP_I"/>
</dbReference>
<dbReference type="InterPro" id="IPR000742">
    <property type="entry name" value="EGF"/>
</dbReference>
<evidence type="ECO:0000256" key="1">
    <source>
        <dbReference type="ARBA" id="ARBA00004141"/>
    </source>
</evidence>
<evidence type="ECO:0000256" key="8">
    <source>
        <dbReference type="ARBA" id="ARBA00023224"/>
    </source>
</evidence>
<feature type="domain" description="G-protein coupled receptors family 3 profile" evidence="14">
    <location>
        <begin position="626"/>
        <end position="865"/>
    </location>
</feature>
<feature type="disulfide bond" evidence="9">
    <location>
        <begin position="582"/>
        <end position="591"/>
    </location>
</feature>
<keyword evidence="7" id="KW-0325">Glycoprotein</keyword>
<dbReference type="SUPFAM" id="SSF81296">
    <property type="entry name" value="E set domains"/>
    <property type="match status" value="1"/>
</dbReference>
<dbReference type="Gene3D" id="2.60.40.10">
    <property type="entry name" value="Immunoglobulins"/>
    <property type="match status" value="1"/>
</dbReference>
<protein>
    <recommendedName>
        <fullName evidence="17">G-protein coupled receptors family 3 profile domain-containing protein</fullName>
    </recommendedName>
</protein>
<dbReference type="PROSITE" id="PS50026">
    <property type="entry name" value="EGF_3"/>
    <property type="match status" value="1"/>
</dbReference>
<dbReference type="GO" id="GO:0004965">
    <property type="term" value="F:G protein-coupled GABA receptor activity"/>
    <property type="evidence" value="ECO:0007669"/>
    <property type="project" value="InterPro"/>
</dbReference>
<evidence type="ECO:0000313" key="15">
    <source>
        <dbReference type="EMBL" id="KAJ3220517.1"/>
    </source>
</evidence>
<name>A0AAD5XZQ9_9FUNG</name>
<dbReference type="InterPro" id="IPR013783">
    <property type="entry name" value="Ig-like_fold"/>
</dbReference>
<dbReference type="PANTHER" id="PTHR10519:SF20">
    <property type="entry name" value="G-PROTEIN COUPLED RECEPTOR 156-RELATED"/>
    <property type="match status" value="1"/>
</dbReference>
<keyword evidence="16" id="KW-1185">Reference proteome</keyword>
<dbReference type="GO" id="GO:0007214">
    <property type="term" value="P:gamma-aminobutyric acid signaling pathway"/>
    <property type="evidence" value="ECO:0007669"/>
    <property type="project" value="TreeGrafter"/>
</dbReference>
<evidence type="ECO:0000259" key="13">
    <source>
        <dbReference type="PROSITE" id="PS50026"/>
    </source>
</evidence>
<dbReference type="AlphaFoldDB" id="A0AAD5XZQ9"/>
<evidence type="ECO:0000256" key="6">
    <source>
        <dbReference type="ARBA" id="ARBA00023170"/>
    </source>
</evidence>
<comment type="subcellular location">
    <subcellularLocation>
        <location evidence="1">Membrane</location>
        <topology evidence="1">Multi-pass membrane protein</topology>
    </subcellularLocation>
</comment>
<feature type="transmembrane region" description="Helical" evidence="11">
    <location>
        <begin position="606"/>
        <end position="630"/>
    </location>
</feature>
<dbReference type="Pfam" id="PF00003">
    <property type="entry name" value="7tm_3"/>
    <property type="match status" value="1"/>
</dbReference>
<dbReference type="InterPro" id="IPR014756">
    <property type="entry name" value="Ig_E-set"/>
</dbReference>
<dbReference type="Proteomes" id="UP001211065">
    <property type="component" value="Unassembled WGS sequence"/>
</dbReference>
<keyword evidence="8" id="KW-0807">Transducer</keyword>
<keyword evidence="6" id="KW-0675">Receptor</keyword>
<keyword evidence="9" id="KW-1015">Disulfide bond</keyword>
<dbReference type="Pfam" id="PF01094">
    <property type="entry name" value="ANF_receptor"/>
    <property type="match status" value="1"/>
</dbReference>
<feature type="signal peptide" evidence="12">
    <location>
        <begin position="1"/>
        <end position="21"/>
    </location>
</feature>
<dbReference type="SUPFAM" id="SSF53822">
    <property type="entry name" value="Periplasmic binding protein-like I"/>
    <property type="match status" value="1"/>
</dbReference>
<feature type="domain" description="EGF-like" evidence="13">
    <location>
        <begin position="560"/>
        <end position="592"/>
    </location>
</feature>
<evidence type="ECO:0000256" key="2">
    <source>
        <dbReference type="ARBA" id="ARBA00022692"/>
    </source>
</evidence>
<evidence type="ECO:0000313" key="16">
    <source>
        <dbReference type="Proteomes" id="UP001211065"/>
    </source>
</evidence>
<feature type="transmembrane region" description="Helical" evidence="11">
    <location>
        <begin position="758"/>
        <end position="780"/>
    </location>
</feature>
<proteinExistence type="predicted"/>
<evidence type="ECO:0000256" key="4">
    <source>
        <dbReference type="ARBA" id="ARBA00023040"/>
    </source>
</evidence>
<dbReference type="PROSITE" id="PS50194">
    <property type="entry name" value="FILAMIN_REPEAT"/>
    <property type="match status" value="1"/>
</dbReference>
<keyword evidence="2 11" id="KW-0812">Transmembrane</keyword>
<comment type="caution">
    <text evidence="9">Lacks conserved residue(s) required for the propagation of feature annotation.</text>
</comment>
<keyword evidence="12" id="KW-0732">Signal</keyword>